<organism evidence="2 3">
    <name type="scientific">Candidatus Thiothrix phosphatis</name>
    <dbReference type="NCBI Taxonomy" id="3112415"/>
    <lineage>
        <taxon>Bacteria</taxon>
        <taxon>Pseudomonadati</taxon>
        <taxon>Pseudomonadota</taxon>
        <taxon>Gammaproteobacteria</taxon>
        <taxon>Thiotrichales</taxon>
        <taxon>Thiotrichaceae</taxon>
        <taxon>Thiothrix</taxon>
    </lineage>
</organism>
<comment type="caution">
    <text evidence="2">The sequence shown here is derived from an EMBL/GenBank/DDBJ whole genome shotgun (WGS) entry which is preliminary data.</text>
</comment>
<reference evidence="2 3" key="2">
    <citation type="submission" date="2024-01" db="EMBL/GenBank/DDBJ databases">
        <authorList>
            <person name="Xie X."/>
        </authorList>
    </citation>
    <scope>NUCLEOTIDE SEQUENCE [LARGE SCALE GENOMIC DNA]</scope>
    <source>
        <strain evidence="2">SCUT-1</strain>
    </source>
</reference>
<sequence length="323" mass="36864">MGGPFSGRQIQDKHDRGREGEGIVFSSLQSLLRLQGQVSTLYLAKKHIRARHIGAHRSVYKGRGMDFAESRIYQPGDDIRTIDWRVTARSGRVHTKVFEEEREKPVLLWLDLRPSMFFATRGRFKSVVAAEIAALLLWKTLKDGDRIGGILQNGEHVELKPSRSRSAALHFLRQLSDMTRAQPLGKNGVARKNEDLQASWTRLRRVAQPGSQVFVVSDFRQVTPAALRQLAMIARHSQLALFSIHDPFEEKLPQQGNLRLTDGKRNLLLNLGQKLWRDRYTQRVTQAAKALQDFTRSHRIPLVQISTADNDNERLLKLSRGLR</sequence>
<evidence type="ECO:0000313" key="2">
    <source>
        <dbReference type="EMBL" id="MEB4592887.1"/>
    </source>
</evidence>
<evidence type="ECO:0000313" key="3">
    <source>
        <dbReference type="Proteomes" id="UP001308005"/>
    </source>
</evidence>
<dbReference type="PANTHER" id="PTHR33608">
    <property type="entry name" value="BLL2464 PROTEIN"/>
    <property type="match status" value="1"/>
</dbReference>
<proteinExistence type="predicted"/>
<dbReference type="Proteomes" id="UP001308005">
    <property type="component" value="Unassembled WGS sequence"/>
</dbReference>
<dbReference type="RefSeq" id="WP_324697425.1">
    <property type="nucleotide sequence ID" value="NZ_JAYMYJ010000145.1"/>
</dbReference>
<name>A0ABU6D1F3_9GAMM</name>
<dbReference type="PANTHER" id="PTHR33608:SF12">
    <property type="entry name" value="DUF58 DOMAIN-CONTAINING PROTEIN"/>
    <property type="match status" value="1"/>
</dbReference>
<reference evidence="3" key="1">
    <citation type="submission" date="2023-07" db="EMBL/GenBank/DDBJ databases">
        <title>The carbon used by Thiothrix.</title>
        <authorList>
            <person name="Chen L."/>
        </authorList>
    </citation>
    <scope>NUCLEOTIDE SEQUENCE [LARGE SCALE GENOMIC DNA]</scope>
</reference>
<gene>
    <name evidence="2" type="ORF">VSS37_18050</name>
</gene>
<protein>
    <submittedName>
        <fullName evidence="2">DUF58 domain-containing protein</fullName>
    </submittedName>
</protein>
<evidence type="ECO:0000259" key="1">
    <source>
        <dbReference type="Pfam" id="PF01882"/>
    </source>
</evidence>
<keyword evidence="3" id="KW-1185">Reference proteome</keyword>
<feature type="domain" description="DUF58" evidence="1">
    <location>
        <begin position="69"/>
        <end position="286"/>
    </location>
</feature>
<accession>A0ABU6D1F3</accession>
<dbReference type="EMBL" id="JAYMYJ010000145">
    <property type="protein sequence ID" value="MEB4592887.1"/>
    <property type="molecule type" value="Genomic_DNA"/>
</dbReference>
<dbReference type="InterPro" id="IPR002881">
    <property type="entry name" value="DUF58"/>
</dbReference>
<dbReference type="Pfam" id="PF01882">
    <property type="entry name" value="DUF58"/>
    <property type="match status" value="1"/>
</dbReference>